<keyword evidence="2" id="KW-0812">Transmembrane</keyword>
<dbReference type="AlphaFoldDB" id="A0A7S2W1A2"/>
<keyword evidence="2" id="KW-1133">Transmembrane helix</keyword>
<proteinExistence type="predicted"/>
<evidence type="ECO:0000256" key="1">
    <source>
        <dbReference type="SAM" id="Coils"/>
    </source>
</evidence>
<evidence type="ECO:0000256" key="2">
    <source>
        <dbReference type="SAM" id="Phobius"/>
    </source>
</evidence>
<feature type="coiled-coil region" evidence="1">
    <location>
        <begin position="75"/>
        <end position="105"/>
    </location>
</feature>
<name>A0A7S2W1A2_9STRA</name>
<reference evidence="3" key="1">
    <citation type="submission" date="2021-01" db="EMBL/GenBank/DDBJ databases">
        <authorList>
            <person name="Corre E."/>
            <person name="Pelletier E."/>
            <person name="Niang G."/>
            <person name="Scheremetjew M."/>
            <person name="Finn R."/>
            <person name="Kale V."/>
            <person name="Holt S."/>
            <person name="Cochrane G."/>
            <person name="Meng A."/>
            <person name="Brown T."/>
            <person name="Cohen L."/>
        </authorList>
    </citation>
    <scope>NUCLEOTIDE SEQUENCE</scope>
    <source>
        <strain evidence="3">CCMP1452</strain>
    </source>
</reference>
<accession>A0A7S2W1A2</accession>
<evidence type="ECO:0000313" key="3">
    <source>
        <dbReference type="EMBL" id="CAD9662376.1"/>
    </source>
</evidence>
<gene>
    <name evidence="3" type="ORF">EANT1437_LOCUS4526</name>
</gene>
<sequence length="214" mass="24297">MSFMPHTEIPVDIIRSNDILLLLAMGGAMEITTRGLSYLSKSRSSAEISHRKDLYHLRNETAMKQRLGPSAFVETSKLERQVLVKEKELTQLEEARNKRRLLMKNLLKKFGWLMNIAIFIFYYGLPVLTINGMRVVELAGEVVSTQDPEILESSKAAWFFKTVFFPLSFIGMKLSTFGVDTKIRGSSIGALVVYWSAKAFCGKMYECLEALIIQ</sequence>
<feature type="transmembrane region" description="Helical" evidence="2">
    <location>
        <begin position="106"/>
        <end position="125"/>
    </location>
</feature>
<keyword evidence="2" id="KW-0472">Membrane</keyword>
<keyword evidence="1" id="KW-0175">Coiled coil</keyword>
<protein>
    <submittedName>
        <fullName evidence="3">Uncharacterized protein</fullName>
    </submittedName>
</protein>
<dbReference type="EMBL" id="HBHI01008826">
    <property type="protein sequence ID" value="CAD9662376.1"/>
    <property type="molecule type" value="Transcribed_RNA"/>
</dbReference>
<organism evidence="3">
    <name type="scientific">Eucampia antarctica</name>
    <dbReference type="NCBI Taxonomy" id="49252"/>
    <lineage>
        <taxon>Eukaryota</taxon>
        <taxon>Sar</taxon>
        <taxon>Stramenopiles</taxon>
        <taxon>Ochrophyta</taxon>
        <taxon>Bacillariophyta</taxon>
        <taxon>Mediophyceae</taxon>
        <taxon>Biddulphiophycidae</taxon>
        <taxon>Hemiaulales</taxon>
        <taxon>Hemiaulaceae</taxon>
        <taxon>Eucampia</taxon>
    </lineage>
</organism>